<keyword evidence="3" id="KW-1185">Reference proteome</keyword>
<dbReference type="Pfam" id="PF24626">
    <property type="entry name" value="SH3_Tf2-1"/>
    <property type="match status" value="1"/>
</dbReference>
<dbReference type="PANTHER" id="PTHR46148:SF57">
    <property type="entry name" value="OS12G0499874 PROTEIN"/>
    <property type="match status" value="1"/>
</dbReference>
<organism evidence="2 3">
    <name type="scientific">Solanum verrucosum</name>
    <dbReference type="NCBI Taxonomy" id="315347"/>
    <lineage>
        <taxon>Eukaryota</taxon>
        <taxon>Viridiplantae</taxon>
        <taxon>Streptophyta</taxon>
        <taxon>Embryophyta</taxon>
        <taxon>Tracheophyta</taxon>
        <taxon>Spermatophyta</taxon>
        <taxon>Magnoliopsida</taxon>
        <taxon>eudicotyledons</taxon>
        <taxon>Gunneridae</taxon>
        <taxon>Pentapetalae</taxon>
        <taxon>asterids</taxon>
        <taxon>lamiids</taxon>
        <taxon>Solanales</taxon>
        <taxon>Solanaceae</taxon>
        <taxon>Solanoideae</taxon>
        <taxon>Solaneae</taxon>
        <taxon>Solanum</taxon>
    </lineage>
</organism>
<proteinExistence type="predicted"/>
<evidence type="ECO:0000313" key="3">
    <source>
        <dbReference type="Proteomes" id="UP001234989"/>
    </source>
</evidence>
<evidence type="ECO:0000259" key="1">
    <source>
        <dbReference type="Pfam" id="PF24626"/>
    </source>
</evidence>
<sequence length="142" mass="15763">MKGVMRFDKKGKLGPRYVGPYMILQMVGKAAYELDLPADLAAVHLIFHIFLLMKCVGDLASIVPLESVAMKNSLAYEESVEGAIWEAEAALKAKYPHLYPFDSVSSFALSHLECLVPFKYRRILCATSFRDVGSGPQHPDNV</sequence>
<feature type="domain" description="Tf2-1-like SH3-like" evidence="1">
    <location>
        <begin position="6"/>
        <end position="56"/>
    </location>
</feature>
<dbReference type="PANTHER" id="PTHR46148">
    <property type="entry name" value="CHROMO DOMAIN-CONTAINING PROTEIN"/>
    <property type="match status" value="1"/>
</dbReference>
<gene>
    <name evidence="2" type="ORF">MTR67_001952</name>
</gene>
<dbReference type="AlphaFoldDB" id="A0AAF0PQ38"/>
<name>A0AAF0PQ38_SOLVR</name>
<reference evidence="2" key="1">
    <citation type="submission" date="2023-08" db="EMBL/GenBank/DDBJ databases">
        <title>A de novo genome assembly of Solanum verrucosum Schlechtendal, a Mexican diploid species geographically isolated from the other diploid A-genome species in potato relatives.</title>
        <authorList>
            <person name="Hosaka K."/>
        </authorList>
    </citation>
    <scope>NUCLEOTIDE SEQUENCE</scope>
    <source>
        <tissue evidence="2">Young leaves</tissue>
    </source>
</reference>
<dbReference type="Proteomes" id="UP001234989">
    <property type="component" value="Chromosome 1"/>
</dbReference>
<dbReference type="InterPro" id="IPR056924">
    <property type="entry name" value="SH3_Tf2-1"/>
</dbReference>
<evidence type="ECO:0000313" key="2">
    <source>
        <dbReference type="EMBL" id="WMV08567.1"/>
    </source>
</evidence>
<protein>
    <recommendedName>
        <fullName evidence="1">Tf2-1-like SH3-like domain-containing protein</fullName>
    </recommendedName>
</protein>
<dbReference type="EMBL" id="CP133612">
    <property type="protein sequence ID" value="WMV08567.1"/>
    <property type="molecule type" value="Genomic_DNA"/>
</dbReference>
<accession>A0AAF0PQ38</accession>